<reference evidence="7 8" key="1">
    <citation type="journal article" date="2015" name="Nature">
        <title>rRNA introns, odd ribosomes, and small enigmatic genomes across a large radiation of phyla.</title>
        <authorList>
            <person name="Brown C.T."/>
            <person name="Hug L.A."/>
            <person name="Thomas B.C."/>
            <person name="Sharon I."/>
            <person name="Castelle C.J."/>
            <person name="Singh A."/>
            <person name="Wilkins M.J."/>
            <person name="Williams K.H."/>
            <person name="Banfield J.F."/>
        </authorList>
    </citation>
    <scope>NUCLEOTIDE SEQUENCE [LARGE SCALE GENOMIC DNA]</scope>
</reference>
<accession>A0A0G1PXZ9</accession>
<dbReference type="AlphaFoldDB" id="A0A0G1PXZ9"/>
<proteinExistence type="predicted"/>
<feature type="transmembrane region" description="Helical" evidence="5">
    <location>
        <begin position="149"/>
        <end position="167"/>
    </location>
</feature>
<name>A0A0G1PXZ9_9BACT</name>
<dbReference type="Pfam" id="PF04932">
    <property type="entry name" value="Wzy_C"/>
    <property type="match status" value="1"/>
</dbReference>
<evidence type="ECO:0000256" key="4">
    <source>
        <dbReference type="ARBA" id="ARBA00023136"/>
    </source>
</evidence>
<dbReference type="InterPro" id="IPR051533">
    <property type="entry name" value="WaaL-like"/>
</dbReference>
<feature type="transmembrane region" description="Helical" evidence="5">
    <location>
        <begin position="108"/>
        <end position="129"/>
    </location>
</feature>
<dbReference type="Proteomes" id="UP000034856">
    <property type="component" value="Unassembled WGS sequence"/>
</dbReference>
<keyword evidence="3 5" id="KW-1133">Transmembrane helix</keyword>
<evidence type="ECO:0000256" key="3">
    <source>
        <dbReference type="ARBA" id="ARBA00022989"/>
    </source>
</evidence>
<evidence type="ECO:0000259" key="6">
    <source>
        <dbReference type="Pfam" id="PF04932"/>
    </source>
</evidence>
<evidence type="ECO:0000313" key="7">
    <source>
        <dbReference type="EMBL" id="KKU37701.1"/>
    </source>
</evidence>
<sequence length="395" mass="44454">MLHLLYVIPALLPLYLIKISVFTIPFTVLELAIYALFLIWFFQKKETFSFKNFPWPPVALLLAGLIVSTLFSQNQTISLGIMKGWFFASLVFAFVASQVLKTERQIKGVFAALVFGGAGIALVGFYYFFIGDLTFDGRLQAFYLSPNHMAMAVAPALLAGLWFLLSAKSSAEKAAWGLSSALIFFAFYFTYSYAGWMAAFFGVLFLIFFSSVSKNSKIAIVGFLVFVALSLIVFQAGGEKFSNIFSERGQFASRLTIWTAAAELIKEHPIVGIGPGMFQEEYLALQPQFPPYLEWAVPQPHNVFLAFWLQTGIFGLIAFIWLLILFFKRGFEMIKKDSGTAVLCLSLMIYILLHGLVDTTYWKNDLAVIFWLTVFVNFRELQSQTVKKSVLSVDE</sequence>
<feature type="transmembrane region" description="Helical" evidence="5">
    <location>
        <begin position="339"/>
        <end position="356"/>
    </location>
</feature>
<keyword evidence="4 5" id="KW-0472">Membrane</keyword>
<evidence type="ECO:0000256" key="1">
    <source>
        <dbReference type="ARBA" id="ARBA00004141"/>
    </source>
</evidence>
<protein>
    <submittedName>
        <fullName evidence="7">O-antigen polymerase</fullName>
    </submittedName>
</protein>
<dbReference type="EMBL" id="LCMM01000015">
    <property type="protein sequence ID" value="KKU37701.1"/>
    <property type="molecule type" value="Genomic_DNA"/>
</dbReference>
<evidence type="ECO:0000256" key="5">
    <source>
        <dbReference type="SAM" id="Phobius"/>
    </source>
</evidence>
<dbReference type="GO" id="GO:0016020">
    <property type="term" value="C:membrane"/>
    <property type="evidence" value="ECO:0007669"/>
    <property type="project" value="UniProtKB-SubCell"/>
</dbReference>
<evidence type="ECO:0000313" key="8">
    <source>
        <dbReference type="Proteomes" id="UP000034856"/>
    </source>
</evidence>
<dbReference type="PANTHER" id="PTHR37422">
    <property type="entry name" value="TEICHURONIC ACID BIOSYNTHESIS PROTEIN TUAE"/>
    <property type="match status" value="1"/>
</dbReference>
<feature type="domain" description="O-antigen ligase-related" evidence="6">
    <location>
        <begin position="179"/>
        <end position="320"/>
    </location>
</feature>
<feature type="transmembrane region" description="Helical" evidence="5">
    <location>
        <begin position="174"/>
        <end position="190"/>
    </location>
</feature>
<gene>
    <name evidence="7" type="ORF">UX51_C0015G0013</name>
</gene>
<comment type="caution">
    <text evidence="7">The sequence shown here is derived from an EMBL/GenBank/DDBJ whole genome shotgun (WGS) entry which is preliminary data.</text>
</comment>
<feature type="transmembrane region" description="Helical" evidence="5">
    <location>
        <begin position="303"/>
        <end position="327"/>
    </location>
</feature>
<comment type="subcellular location">
    <subcellularLocation>
        <location evidence="1">Membrane</location>
        <topology evidence="1">Multi-pass membrane protein</topology>
    </subcellularLocation>
</comment>
<evidence type="ECO:0000256" key="2">
    <source>
        <dbReference type="ARBA" id="ARBA00022692"/>
    </source>
</evidence>
<organism evidence="7 8">
    <name type="scientific">Candidatus Azambacteria bacterium GW2011_GWF2_46_32</name>
    <dbReference type="NCBI Taxonomy" id="1618628"/>
    <lineage>
        <taxon>Bacteria</taxon>
        <taxon>Candidatus Azamiibacteriota</taxon>
    </lineage>
</organism>
<feature type="transmembrane region" description="Helical" evidence="5">
    <location>
        <begin position="12"/>
        <end position="41"/>
    </location>
</feature>
<dbReference type="InterPro" id="IPR007016">
    <property type="entry name" value="O-antigen_ligase-rel_domated"/>
</dbReference>
<feature type="transmembrane region" description="Helical" evidence="5">
    <location>
        <begin position="219"/>
        <end position="238"/>
    </location>
</feature>
<feature type="transmembrane region" description="Helical" evidence="5">
    <location>
        <begin position="77"/>
        <end position="96"/>
    </location>
</feature>
<feature type="transmembrane region" description="Helical" evidence="5">
    <location>
        <begin position="53"/>
        <end position="71"/>
    </location>
</feature>
<dbReference type="PANTHER" id="PTHR37422:SF13">
    <property type="entry name" value="LIPOPOLYSACCHARIDE BIOSYNTHESIS PROTEIN PA4999-RELATED"/>
    <property type="match status" value="1"/>
</dbReference>
<feature type="transmembrane region" description="Helical" evidence="5">
    <location>
        <begin position="196"/>
        <end position="212"/>
    </location>
</feature>
<keyword evidence="2 5" id="KW-0812">Transmembrane</keyword>